<dbReference type="InterPro" id="IPR020097">
    <property type="entry name" value="PsdUridine_synth_TruA_a/b_dom"/>
</dbReference>
<dbReference type="GO" id="GO:0005634">
    <property type="term" value="C:nucleus"/>
    <property type="evidence" value="ECO:0007669"/>
    <property type="project" value="TreeGrafter"/>
</dbReference>
<dbReference type="NCBIfam" id="TIGR00071">
    <property type="entry name" value="hisT_truA"/>
    <property type="match status" value="1"/>
</dbReference>
<dbReference type="PANTHER" id="PTHR11142:SF5">
    <property type="entry name" value="TRNA PSEUDOURIDINE(38_39) SYNTHASE"/>
    <property type="match status" value="1"/>
</dbReference>
<dbReference type="Gene3D" id="3.30.70.580">
    <property type="entry name" value="Pseudouridine synthase I, catalytic domain, N-terminal subdomain"/>
    <property type="match status" value="1"/>
</dbReference>
<evidence type="ECO:0000256" key="2">
    <source>
        <dbReference type="ARBA" id="ARBA00022694"/>
    </source>
</evidence>
<dbReference type="AlphaFoldDB" id="A0A1E3PHT1"/>
<dbReference type="OrthoDB" id="25767at2759"/>
<dbReference type="GO" id="GO:1990481">
    <property type="term" value="P:mRNA pseudouridine synthesis"/>
    <property type="evidence" value="ECO:0007669"/>
    <property type="project" value="TreeGrafter"/>
</dbReference>
<dbReference type="Pfam" id="PF01416">
    <property type="entry name" value="PseudoU_synth_1"/>
    <property type="match status" value="1"/>
</dbReference>
<dbReference type="FunFam" id="3.30.70.580:FF:000020">
    <property type="entry name" value="tRNA pseudouridine synthase"/>
    <property type="match status" value="1"/>
</dbReference>
<feature type="domain" description="Pseudouridine synthase I TruA alpha/beta" evidence="4">
    <location>
        <begin position="188"/>
        <end position="302"/>
    </location>
</feature>
<organism evidence="5 6">
    <name type="scientific">Nadsonia fulvescens var. elongata DSM 6958</name>
    <dbReference type="NCBI Taxonomy" id="857566"/>
    <lineage>
        <taxon>Eukaryota</taxon>
        <taxon>Fungi</taxon>
        <taxon>Dikarya</taxon>
        <taxon>Ascomycota</taxon>
        <taxon>Saccharomycotina</taxon>
        <taxon>Dipodascomycetes</taxon>
        <taxon>Dipodascales</taxon>
        <taxon>Dipodascales incertae sedis</taxon>
        <taxon>Nadsonia</taxon>
    </lineage>
</organism>
<feature type="non-terminal residue" evidence="5">
    <location>
        <position position="1"/>
    </location>
</feature>
<dbReference type="STRING" id="857566.A0A1E3PHT1"/>
<dbReference type="InterPro" id="IPR001406">
    <property type="entry name" value="PsdUridine_synth_TruA"/>
</dbReference>
<gene>
    <name evidence="5" type="ORF">NADFUDRAFT_6964</name>
</gene>
<dbReference type="HAMAP" id="MF_00171">
    <property type="entry name" value="TruA"/>
    <property type="match status" value="1"/>
</dbReference>
<proteinExistence type="inferred from homology"/>
<dbReference type="GO" id="GO:0031119">
    <property type="term" value="P:tRNA pseudouridine synthesis"/>
    <property type="evidence" value="ECO:0007669"/>
    <property type="project" value="TreeGrafter"/>
</dbReference>
<accession>A0A1E3PHT1</accession>
<dbReference type="GO" id="GO:0003723">
    <property type="term" value="F:RNA binding"/>
    <property type="evidence" value="ECO:0007669"/>
    <property type="project" value="InterPro"/>
</dbReference>
<dbReference type="GO" id="GO:0005737">
    <property type="term" value="C:cytoplasm"/>
    <property type="evidence" value="ECO:0007669"/>
    <property type="project" value="TreeGrafter"/>
</dbReference>
<dbReference type="GO" id="GO:0009982">
    <property type="term" value="F:pseudouridine synthase activity"/>
    <property type="evidence" value="ECO:0007669"/>
    <property type="project" value="InterPro"/>
</dbReference>
<keyword evidence="2" id="KW-0819">tRNA processing</keyword>
<keyword evidence="3" id="KW-0413">Isomerase</keyword>
<dbReference type="EMBL" id="KV454411">
    <property type="protein sequence ID" value="ODQ64774.1"/>
    <property type="molecule type" value="Genomic_DNA"/>
</dbReference>
<dbReference type="Proteomes" id="UP000095009">
    <property type="component" value="Unassembled WGS sequence"/>
</dbReference>
<dbReference type="InterPro" id="IPR041707">
    <property type="entry name" value="Pus3-like"/>
</dbReference>
<dbReference type="PANTHER" id="PTHR11142">
    <property type="entry name" value="PSEUDOURIDYLATE SYNTHASE"/>
    <property type="match status" value="1"/>
</dbReference>
<feature type="non-terminal residue" evidence="5">
    <location>
        <position position="346"/>
    </location>
</feature>
<dbReference type="Gene3D" id="3.30.70.660">
    <property type="entry name" value="Pseudouridine synthase I, catalytic domain, C-terminal subdomain"/>
    <property type="match status" value="1"/>
</dbReference>
<sequence length="346" mass="40333">YDSWRKEDLIKRLTDLENGGTGEFLKKVKKVRKMDFSKYTTRHVALKFAYLGWNYNGLAIQGEPTRLPTIESVILEALTKCCLIEGDFHKCEFSRCGRTDKGVSAMSQIISIKVRSKLTPEQQEDPDFDLRELDYINILNSLLPDDIRVYSVALRLPKGFDARFSCTHRDYRYFFPGQGLDIDAMREAASYYLGLNDFRNFCKVDVSKQITNFCRTILKSEIHCLDGRDNPSTEKTYYYELRGSAFLWHQVRSMMAILFLVGQGYEKPTIVKDLLNVEKFPCRPLYQMASEIPLVLYDCGYPEMEWKTVKEYKGITKLQESIYNAWYDHHIKTTMSLAMKNRIFGD</sequence>
<dbReference type="InterPro" id="IPR020094">
    <property type="entry name" value="TruA/RsuA/RluB/E/F_N"/>
</dbReference>
<evidence type="ECO:0000259" key="4">
    <source>
        <dbReference type="Pfam" id="PF01416"/>
    </source>
</evidence>
<dbReference type="CDD" id="cd02569">
    <property type="entry name" value="PseudoU_synth_ScPus3"/>
    <property type="match status" value="1"/>
</dbReference>
<evidence type="ECO:0000313" key="5">
    <source>
        <dbReference type="EMBL" id="ODQ64774.1"/>
    </source>
</evidence>
<comment type="similarity">
    <text evidence="1">Belongs to the tRNA pseudouridine synthase TruA family.</text>
</comment>
<evidence type="ECO:0000256" key="3">
    <source>
        <dbReference type="ARBA" id="ARBA00023235"/>
    </source>
</evidence>
<dbReference type="InterPro" id="IPR020103">
    <property type="entry name" value="PsdUridine_synth_cat_dom_sf"/>
</dbReference>
<protein>
    <submittedName>
        <fullName evidence="5">tRNA pseudouridine synthase</fullName>
    </submittedName>
</protein>
<dbReference type="SUPFAM" id="SSF55120">
    <property type="entry name" value="Pseudouridine synthase"/>
    <property type="match status" value="1"/>
</dbReference>
<dbReference type="InterPro" id="IPR020095">
    <property type="entry name" value="PsdUridine_synth_TruA_C"/>
</dbReference>
<evidence type="ECO:0000313" key="6">
    <source>
        <dbReference type="Proteomes" id="UP000095009"/>
    </source>
</evidence>
<evidence type="ECO:0000256" key="1">
    <source>
        <dbReference type="ARBA" id="ARBA00009375"/>
    </source>
</evidence>
<keyword evidence="6" id="KW-1185">Reference proteome</keyword>
<name>A0A1E3PHT1_9ASCO</name>
<reference evidence="5 6" key="1">
    <citation type="journal article" date="2016" name="Proc. Natl. Acad. Sci. U.S.A.">
        <title>Comparative genomics of biotechnologically important yeasts.</title>
        <authorList>
            <person name="Riley R."/>
            <person name="Haridas S."/>
            <person name="Wolfe K.H."/>
            <person name="Lopes M.R."/>
            <person name="Hittinger C.T."/>
            <person name="Goeker M."/>
            <person name="Salamov A.A."/>
            <person name="Wisecaver J.H."/>
            <person name="Long T.M."/>
            <person name="Calvey C.H."/>
            <person name="Aerts A.L."/>
            <person name="Barry K.W."/>
            <person name="Choi C."/>
            <person name="Clum A."/>
            <person name="Coughlan A.Y."/>
            <person name="Deshpande S."/>
            <person name="Douglass A.P."/>
            <person name="Hanson S.J."/>
            <person name="Klenk H.-P."/>
            <person name="LaButti K.M."/>
            <person name="Lapidus A."/>
            <person name="Lindquist E.A."/>
            <person name="Lipzen A.M."/>
            <person name="Meier-Kolthoff J.P."/>
            <person name="Ohm R.A."/>
            <person name="Otillar R.P."/>
            <person name="Pangilinan J.L."/>
            <person name="Peng Y."/>
            <person name="Rokas A."/>
            <person name="Rosa C.A."/>
            <person name="Scheuner C."/>
            <person name="Sibirny A.A."/>
            <person name="Slot J.C."/>
            <person name="Stielow J.B."/>
            <person name="Sun H."/>
            <person name="Kurtzman C.P."/>
            <person name="Blackwell M."/>
            <person name="Grigoriev I.V."/>
            <person name="Jeffries T.W."/>
        </authorList>
    </citation>
    <scope>NUCLEOTIDE SEQUENCE [LARGE SCALE GENOMIC DNA]</scope>
    <source>
        <strain evidence="5 6">DSM 6958</strain>
    </source>
</reference>